<feature type="non-terminal residue" evidence="7">
    <location>
        <position position="1"/>
    </location>
</feature>
<dbReference type="PANTHER" id="PTHR11228:SF7">
    <property type="entry name" value="PQQA PEPTIDE CYCLASE"/>
    <property type="match status" value="1"/>
</dbReference>
<gene>
    <name evidence="7" type="ORF">LCGC14_1312040</name>
</gene>
<dbReference type="CDD" id="cd01335">
    <property type="entry name" value="Radical_SAM"/>
    <property type="match status" value="1"/>
</dbReference>
<dbReference type="InterPro" id="IPR023885">
    <property type="entry name" value="4Fe4S-binding_SPASM_dom"/>
</dbReference>
<keyword evidence="2" id="KW-0479">Metal-binding</keyword>
<reference evidence="7" key="1">
    <citation type="journal article" date="2015" name="Nature">
        <title>Complex archaea that bridge the gap between prokaryotes and eukaryotes.</title>
        <authorList>
            <person name="Spang A."/>
            <person name="Saw J.H."/>
            <person name="Jorgensen S.L."/>
            <person name="Zaremba-Niedzwiedzka K."/>
            <person name="Martijn J."/>
            <person name="Lind A.E."/>
            <person name="van Eijk R."/>
            <person name="Schleper C."/>
            <person name="Guy L."/>
            <person name="Ettema T.J."/>
        </authorList>
    </citation>
    <scope>NUCLEOTIDE SEQUENCE</scope>
</reference>
<comment type="caution">
    <text evidence="7">The sequence shown here is derived from an EMBL/GenBank/DDBJ whole genome shotgun (WGS) entry which is preliminary data.</text>
</comment>
<protein>
    <submittedName>
        <fullName evidence="7">Uncharacterized protein</fullName>
    </submittedName>
</protein>
<dbReference type="CDD" id="cd21109">
    <property type="entry name" value="SPASM"/>
    <property type="match status" value="1"/>
</dbReference>
<dbReference type="InterPro" id="IPR050377">
    <property type="entry name" value="Radical_SAM_PqqE_MftC-like"/>
</dbReference>
<evidence type="ECO:0000256" key="3">
    <source>
        <dbReference type="ARBA" id="ARBA00023004"/>
    </source>
</evidence>
<name>A0A0F9KLZ4_9ZZZZ</name>
<evidence type="ECO:0000259" key="5">
    <source>
        <dbReference type="Pfam" id="PF04055"/>
    </source>
</evidence>
<dbReference type="GO" id="GO:0003824">
    <property type="term" value="F:catalytic activity"/>
    <property type="evidence" value="ECO:0007669"/>
    <property type="project" value="InterPro"/>
</dbReference>
<sequence length="312" mass="35338">LDEWTRIFQSLGDSPFWCTLSGGEPFYRKDLVQIHDALIANCHPKIVNIPTNSLTKRVAEFVWDMAYKHPETRLVVNVSIDHCDPAKNDIIRGVPGHFKRALEVFNSLKQIQAPNLTVGIHTVISTLNIEDIPQIVEAFSDLAADQFISEVAEERLEMSHVNSDGSLGALNDSITPTAEQYAVAIESLTSRMRQAHWSGLSRITRAFRLTYYQNVIKNLRDRQQAIPCFAGYASCQVQYDGTVWPCCVEAVPIGNLRDNNYNFPEIWTSHQAKQARKRIRKELCQCPLANASYTNMLMHPPSILNITKELVR</sequence>
<keyword evidence="1" id="KW-0949">S-adenosyl-L-methionine</keyword>
<evidence type="ECO:0000256" key="2">
    <source>
        <dbReference type="ARBA" id="ARBA00022723"/>
    </source>
</evidence>
<evidence type="ECO:0000259" key="6">
    <source>
        <dbReference type="Pfam" id="PF13186"/>
    </source>
</evidence>
<dbReference type="GO" id="GO:0046872">
    <property type="term" value="F:metal ion binding"/>
    <property type="evidence" value="ECO:0007669"/>
    <property type="project" value="UniProtKB-KW"/>
</dbReference>
<keyword evidence="3" id="KW-0408">Iron</keyword>
<proteinExistence type="predicted"/>
<dbReference type="Gene3D" id="3.20.20.70">
    <property type="entry name" value="Aldolase class I"/>
    <property type="match status" value="1"/>
</dbReference>
<dbReference type="InterPro" id="IPR007197">
    <property type="entry name" value="rSAM"/>
</dbReference>
<organism evidence="7">
    <name type="scientific">marine sediment metagenome</name>
    <dbReference type="NCBI Taxonomy" id="412755"/>
    <lineage>
        <taxon>unclassified sequences</taxon>
        <taxon>metagenomes</taxon>
        <taxon>ecological metagenomes</taxon>
    </lineage>
</organism>
<evidence type="ECO:0000256" key="4">
    <source>
        <dbReference type="ARBA" id="ARBA00023014"/>
    </source>
</evidence>
<dbReference type="EMBL" id="LAZR01007754">
    <property type="protein sequence ID" value="KKM83169.1"/>
    <property type="molecule type" value="Genomic_DNA"/>
</dbReference>
<dbReference type="Pfam" id="PF04055">
    <property type="entry name" value="Radical_SAM"/>
    <property type="match status" value="1"/>
</dbReference>
<evidence type="ECO:0000256" key="1">
    <source>
        <dbReference type="ARBA" id="ARBA00022691"/>
    </source>
</evidence>
<dbReference type="InterPro" id="IPR058240">
    <property type="entry name" value="rSAM_sf"/>
</dbReference>
<dbReference type="SUPFAM" id="SSF102114">
    <property type="entry name" value="Radical SAM enzymes"/>
    <property type="match status" value="1"/>
</dbReference>
<accession>A0A0F9KLZ4</accession>
<feature type="domain" description="Radical SAM core" evidence="5">
    <location>
        <begin position="18"/>
        <end position="137"/>
    </location>
</feature>
<dbReference type="InterPro" id="IPR013785">
    <property type="entry name" value="Aldolase_TIM"/>
</dbReference>
<dbReference type="GO" id="GO:0051536">
    <property type="term" value="F:iron-sulfur cluster binding"/>
    <property type="evidence" value="ECO:0007669"/>
    <property type="project" value="UniProtKB-KW"/>
</dbReference>
<dbReference type="PANTHER" id="PTHR11228">
    <property type="entry name" value="RADICAL SAM DOMAIN PROTEIN"/>
    <property type="match status" value="1"/>
</dbReference>
<keyword evidence="4" id="KW-0411">Iron-sulfur</keyword>
<dbReference type="Pfam" id="PF13186">
    <property type="entry name" value="SPASM"/>
    <property type="match status" value="1"/>
</dbReference>
<evidence type="ECO:0000313" key="7">
    <source>
        <dbReference type="EMBL" id="KKM83169.1"/>
    </source>
</evidence>
<dbReference type="AlphaFoldDB" id="A0A0F9KLZ4"/>
<feature type="domain" description="4Fe4S-binding SPASM" evidence="6">
    <location>
        <begin position="228"/>
        <end position="286"/>
    </location>
</feature>